<evidence type="ECO:0000313" key="3">
    <source>
        <dbReference type="Proteomes" id="UP001219525"/>
    </source>
</evidence>
<evidence type="ECO:0000313" key="2">
    <source>
        <dbReference type="EMBL" id="KAJ7191490.1"/>
    </source>
</evidence>
<dbReference type="Gene3D" id="3.20.20.100">
    <property type="entry name" value="NADP-dependent oxidoreductase domain"/>
    <property type="match status" value="1"/>
</dbReference>
<organism evidence="2 3">
    <name type="scientific">Mycena pura</name>
    <dbReference type="NCBI Taxonomy" id="153505"/>
    <lineage>
        <taxon>Eukaryota</taxon>
        <taxon>Fungi</taxon>
        <taxon>Dikarya</taxon>
        <taxon>Basidiomycota</taxon>
        <taxon>Agaricomycotina</taxon>
        <taxon>Agaricomycetes</taxon>
        <taxon>Agaricomycetidae</taxon>
        <taxon>Agaricales</taxon>
        <taxon>Marasmiineae</taxon>
        <taxon>Mycenaceae</taxon>
        <taxon>Mycena</taxon>
    </lineage>
</organism>
<keyword evidence="3" id="KW-1185">Reference proteome</keyword>
<dbReference type="AlphaFoldDB" id="A0AAD6XZ29"/>
<dbReference type="InterPro" id="IPR036812">
    <property type="entry name" value="NAD(P)_OxRdtase_dom_sf"/>
</dbReference>
<dbReference type="InterPro" id="IPR023210">
    <property type="entry name" value="NADP_OxRdtase_dom"/>
</dbReference>
<protein>
    <recommendedName>
        <fullName evidence="1">NADP-dependent oxidoreductase domain-containing protein</fullName>
    </recommendedName>
</protein>
<evidence type="ECO:0000259" key="1">
    <source>
        <dbReference type="Pfam" id="PF00248"/>
    </source>
</evidence>
<gene>
    <name evidence="2" type="ORF">GGX14DRAFT_578939</name>
</gene>
<dbReference type="EMBL" id="JARJCW010000132">
    <property type="protein sequence ID" value="KAJ7191490.1"/>
    <property type="molecule type" value="Genomic_DNA"/>
</dbReference>
<name>A0AAD6XZ29_9AGAR</name>
<reference evidence="2" key="1">
    <citation type="submission" date="2023-03" db="EMBL/GenBank/DDBJ databases">
        <title>Massive genome expansion in bonnet fungi (Mycena s.s.) driven by repeated elements and novel gene families across ecological guilds.</title>
        <authorList>
            <consortium name="Lawrence Berkeley National Laboratory"/>
            <person name="Harder C.B."/>
            <person name="Miyauchi S."/>
            <person name="Viragh M."/>
            <person name="Kuo A."/>
            <person name="Thoen E."/>
            <person name="Andreopoulos B."/>
            <person name="Lu D."/>
            <person name="Skrede I."/>
            <person name="Drula E."/>
            <person name="Henrissat B."/>
            <person name="Morin E."/>
            <person name="Kohler A."/>
            <person name="Barry K."/>
            <person name="LaButti K."/>
            <person name="Morin E."/>
            <person name="Salamov A."/>
            <person name="Lipzen A."/>
            <person name="Mereny Z."/>
            <person name="Hegedus B."/>
            <person name="Baldrian P."/>
            <person name="Stursova M."/>
            <person name="Weitz H."/>
            <person name="Taylor A."/>
            <person name="Grigoriev I.V."/>
            <person name="Nagy L.G."/>
            <person name="Martin F."/>
            <person name="Kauserud H."/>
        </authorList>
    </citation>
    <scope>NUCLEOTIDE SEQUENCE</scope>
    <source>
        <strain evidence="2">9144</strain>
    </source>
</reference>
<dbReference type="Proteomes" id="UP001219525">
    <property type="component" value="Unassembled WGS sequence"/>
</dbReference>
<feature type="domain" description="NADP-dependent oxidoreductase" evidence="1">
    <location>
        <begin position="14"/>
        <end position="54"/>
    </location>
</feature>
<proteinExistence type="predicted"/>
<dbReference type="SUPFAM" id="SSF51430">
    <property type="entry name" value="NAD(P)-linked oxidoreductase"/>
    <property type="match status" value="1"/>
</dbReference>
<comment type="caution">
    <text evidence="2">The sequence shown here is derived from an EMBL/GenBank/DDBJ whole genome shotgun (WGS) entry which is preliminary data.</text>
</comment>
<accession>A0AAD6XZ29</accession>
<sequence length="64" mass="6653">MSPTRKIGNATFSAIGFGASSLAAAYGPVASEEERFKILDAAHAAGCTFWDTAESPTCTAIQRT</sequence>
<dbReference type="Pfam" id="PF00248">
    <property type="entry name" value="Aldo_ket_red"/>
    <property type="match status" value="1"/>
</dbReference>